<evidence type="ECO:0000313" key="2">
    <source>
        <dbReference type="EMBL" id="SKC35920.1"/>
    </source>
</evidence>
<dbReference type="Proteomes" id="UP000190857">
    <property type="component" value="Unassembled WGS sequence"/>
</dbReference>
<dbReference type="InterPro" id="IPR000073">
    <property type="entry name" value="AB_hydrolase_1"/>
</dbReference>
<dbReference type="GO" id="GO:0003824">
    <property type="term" value="F:catalytic activity"/>
    <property type="evidence" value="ECO:0007669"/>
    <property type="project" value="InterPro"/>
</dbReference>
<dbReference type="Pfam" id="PF12697">
    <property type="entry name" value="Abhydrolase_6"/>
    <property type="match status" value="1"/>
</dbReference>
<protein>
    <submittedName>
        <fullName evidence="2">Pimeloyl-ACP methyl ester carboxylesterase</fullName>
    </submittedName>
</protein>
<gene>
    <name evidence="2" type="ORF">SAMN06309945_0124</name>
</gene>
<dbReference type="Gene3D" id="3.40.50.1820">
    <property type="entry name" value="alpha/beta hydrolase"/>
    <property type="match status" value="1"/>
</dbReference>
<dbReference type="STRING" id="123320.SAMN06309945_0124"/>
<evidence type="ECO:0000259" key="1">
    <source>
        <dbReference type="Pfam" id="PF12697"/>
    </source>
</evidence>
<dbReference type="PRINTS" id="PR00412">
    <property type="entry name" value="EPOXHYDRLASE"/>
</dbReference>
<dbReference type="EMBL" id="FUZP01000001">
    <property type="protein sequence ID" value="SKC35920.1"/>
    <property type="molecule type" value="Genomic_DNA"/>
</dbReference>
<reference evidence="2 3" key="1">
    <citation type="submission" date="2017-02" db="EMBL/GenBank/DDBJ databases">
        <authorList>
            <person name="Peterson S.W."/>
        </authorList>
    </citation>
    <scope>NUCLEOTIDE SEQUENCE [LARGE SCALE GENOMIC DNA]</scope>
    <source>
        <strain evidence="2 3">VKM Ac-2059</strain>
    </source>
</reference>
<evidence type="ECO:0000313" key="3">
    <source>
        <dbReference type="Proteomes" id="UP000190857"/>
    </source>
</evidence>
<dbReference type="RefSeq" id="WP_079726377.1">
    <property type="nucleotide sequence ID" value="NZ_FUZP01000001.1"/>
</dbReference>
<keyword evidence="3" id="KW-1185">Reference proteome</keyword>
<sequence length="283" mass="29815">MTEFLALDEGTLAYDIVGSGPLVVLAHGMGDSREAFRFIAPALVAAGYRVASVDLRGCGESSVEWPTYTRTAIAGDLLALVRHLGGPAVLVGHSIAGGAVSIAAADAPELVTAVVELGPFTRKQKIRLGDFGVARYRRGALHLIATTMLGSTRQWSKYLDGAYPGAKPADWSARLAEITTSLEQPGRMKVLQKMGSLPPVDAGQALPRVTRPVLVIQGSDDPDWVSPRAEGEAILADLPAGLGQLIMIEGAGHYPHVEAPRETLEAMLPFLNTVAPARNGSHA</sequence>
<dbReference type="AlphaFoldDB" id="A0A1T5IA30"/>
<dbReference type="InterPro" id="IPR000639">
    <property type="entry name" value="Epox_hydrolase-like"/>
</dbReference>
<dbReference type="PANTHER" id="PTHR46438">
    <property type="entry name" value="ALPHA/BETA-HYDROLASES SUPERFAMILY PROTEIN"/>
    <property type="match status" value="1"/>
</dbReference>
<dbReference type="OrthoDB" id="3771266at2"/>
<accession>A0A1T5IA30</accession>
<organism evidence="2 3">
    <name type="scientific">Okibacterium fritillariae</name>
    <dbReference type="NCBI Taxonomy" id="123320"/>
    <lineage>
        <taxon>Bacteria</taxon>
        <taxon>Bacillati</taxon>
        <taxon>Actinomycetota</taxon>
        <taxon>Actinomycetes</taxon>
        <taxon>Micrococcales</taxon>
        <taxon>Microbacteriaceae</taxon>
        <taxon>Okibacterium</taxon>
    </lineage>
</organism>
<proteinExistence type="predicted"/>
<dbReference type="InterPro" id="IPR029058">
    <property type="entry name" value="AB_hydrolase_fold"/>
</dbReference>
<dbReference type="SUPFAM" id="SSF53474">
    <property type="entry name" value="alpha/beta-Hydrolases"/>
    <property type="match status" value="1"/>
</dbReference>
<dbReference type="PANTHER" id="PTHR46438:SF11">
    <property type="entry name" value="LIPASE-RELATED"/>
    <property type="match status" value="1"/>
</dbReference>
<name>A0A1T5IA30_9MICO</name>
<feature type="domain" description="AB hydrolase-1" evidence="1">
    <location>
        <begin position="23"/>
        <end position="265"/>
    </location>
</feature>